<dbReference type="PANTHER" id="PTHR43080:SF26">
    <property type="entry name" value="REGULATORY PROTEIN"/>
    <property type="match status" value="1"/>
</dbReference>
<evidence type="ECO:0000313" key="4">
    <source>
        <dbReference type="EMBL" id="SET30857.1"/>
    </source>
</evidence>
<gene>
    <name evidence="4" type="ORF">SAMN04487962_10722</name>
</gene>
<dbReference type="SUPFAM" id="SSF54631">
    <property type="entry name" value="CBS-domain pair"/>
    <property type="match status" value="1"/>
</dbReference>
<dbReference type="Pfam" id="PF00571">
    <property type="entry name" value="CBS"/>
    <property type="match status" value="2"/>
</dbReference>
<evidence type="ECO:0000256" key="1">
    <source>
        <dbReference type="ARBA" id="ARBA00023122"/>
    </source>
</evidence>
<organism evidence="4 5">
    <name type="scientific">Marinobacter segnicrescens</name>
    <dbReference type="NCBI Taxonomy" id="430453"/>
    <lineage>
        <taxon>Bacteria</taxon>
        <taxon>Pseudomonadati</taxon>
        <taxon>Pseudomonadota</taxon>
        <taxon>Gammaproteobacteria</taxon>
        <taxon>Pseudomonadales</taxon>
        <taxon>Marinobacteraceae</taxon>
        <taxon>Marinobacter</taxon>
    </lineage>
</organism>
<evidence type="ECO:0000313" key="5">
    <source>
        <dbReference type="Proteomes" id="UP000198762"/>
    </source>
</evidence>
<reference evidence="5" key="1">
    <citation type="submission" date="2016-10" db="EMBL/GenBank/DDBJ databases">
        <authorList>
            <person name="Varghese N."/>
            <person name="Submissions S."/>
        </authorList>
    </citation>
    <scope>NUCLEOTIDE SEQUENCE [LARGE SCALE GENOMIC DNA]</scope>
    <source>
        <strain evidence="5">CGMCC 1.6489</strain>
    </source>
</reference>
<evidence type="ECO:0000256" key="2">
    <source>
        <dbReference type="PROSITE-ProRule" id="PRU00703"/>
    </source>
</evidence>
<dbReference type="InterPro" id="IPR000644">
    <property type="entry name" value="CBS_dom"/>
</dbReference>
<sequence length="135" mass="15160">MRTVKDLMSKWTPALHERDYLSRAVDQILSSGHTGLPVVDDNNRLVGFLSEQDCIRSLASSSYHCDNWVRISDIMSRNPVSVTPEMSELALANLFSEQKPKVYPVVDKNDRVLGVLTRSRVMAALNDQLKACRVA</sequence>
<dbReference type="CDD" id="cd04629">
    <property type="entry name" value="CBS_pair_bac"/>
    <property type="match status" value="1"/>
</dbReference>
<dbReference type="OrthoDB" id="9790355at2"/>
<protein>
    <submittedName>
        <fullName evidence="4">CBS domain-containing protein</fullName>
    </submittedName>
</protein>
<dbReference type="InterPro" id="IPR046342">
    <property type="entry name" value="CBS_dom_sf"/>
</dbReference>
<evidence type="ECO:0000259" key="3">
    <source>
        <dbReference type="PROSITE" id="PS51371"/>
    </source>
</evidence>
<feature type="domain" description="CBS" evidence="3">
    <location>
        <begin position="8"/>
        <end position="67"/>
    </location>
</feature>
<feature type="domain" description="CBS" evidence="3">
    <location>
        <begin position="75"/>
        <end position="131"/>
    </location>
</feature>
<dbReference type="EMBL" id="FOHZ01000007">
    <property type="protein sequence ID" value="SET30857.1"/>
    <property type="molecule type" value="Genomic_DNA"/>
</dbReference>
<dbReference type="Proteomes" id="UP000198762">
    <property type="component" value="Unassembled WGS sequence"/>
</dbReference>
<dbReference type="PANTHER" id="PTHR43080">
    <property type="entry name" value="CBS DOMAIN-CONTAINING PROTEIN CBSX3, MITOCHONDRIAL"/>
    <property type="match status" value="1"/>
</dbReference>
<dbReference type="PROSITE" id="PS51371">
    <property type="entry name" value="CBS"/>
    <property type="match status" value="2"/>
</dbReference>
<accession>A0A1I0DEU7</accession>
<name>A0A1I0DEU7_9GAMM</name>
<proteinExistence type="predicted"/>
<dbReference type="RefSeq" id="WP_091850635.1">
    <property type="nucleotide sequence ID" value="NZ_FOHZ01000007.1"/>
</dbReference>
<dbReference type="InterPro" id="IPR044729">
    <property type="entry name" value="CBS_bac"/>
</dbReference>
<dbReference type="AlphaFoldDB" id="A0A1I0DEU7"/>
<dbReference type="InterPro" id="IPR051257">
    <property type="entry name" value="Diverse_CBS-Domain"/>
</dbReference>
<keyword evidence="1 2" id="KW-0129">CBS domain</keyword>
<dbReference type="SMART" id="SM00116">
    <property type="entry name" value="CBS"/>
    <property type="match status" value="2"/>
</dbReference>
<dbReference type="Gene3D" id="3.10.580.10">
    <property type="entry name" value="CBS-domain"/>
    <property type="match status" value="1"/>
</dbReference>
<dbReference type="STRING" id="430453.SAMN04487962_10722"/>
<keyword evidence="5" id="KW-1185">Reference proteome</keyword>